<keyword evidence="3" id="KW-1185">Reference proteome</keyword>
<evidence type="ECO:0000256" key="1">
    <source>
        <dbReference type="SAM" id="Phobius"/>
    </source>
</evidence>
<keyword evidence="1" id="KW-0812">Transmembrane</keyword>
<name>A0A5N6JT14_MONLA</name>
<proteinExistence type="predicted"/>
<organism evidence="2 3">
    <name type="scientific">Monilinia laxa</name>
    <name type="common">Brown rot fungus</name>
    <name type="synonym">Sclerotinia laxa</name>
    <dbReference type="NCBI Taxonomy" id="61186"/>
    <lineage>
        <taxon>Eukaryota</taxon>
        <taxon>Fungi</taxon>
        <taxon>Dikarya</taxon>
        <taxon>Ascomycota</taxon>
        <taxon>Pezizomycotina</taxon>
        <taxon>Leotiomycetes</taxon>
        <taxon>Helotiales</taxon>
        <taxon>Sclerotiniaceae</taxon>
        <taxon>Monilinia</taxon>
    </lineage>
</organism>
<evidence type="ECO:0000313" key="3">
    <source>
        <dbReference type="Proteomes" id="UP000326757"/>
    </source>
</evidence>
<sequence>MVACNGLLSSLHTSIIIIITIITIPQNNALARHPKLQSTHNPNRLIPTQDILIAIRSNDLRQQAAGMMTRKIPIISPCVYSGAAPFAEPLHP</sequence>
<keyword evidence="1" id="KW-0472">Membrane</keyword>
<protein>
    <submittedName>
        <fullName evidence="2">Uncharacterized protein</fullName>
    </submittedName>
</protein>
<comment type="caution">
    <text evidence="2">The sequence shown here is derived from an EMBL/GenBank/DDBJ whole genome shotgun (WGS) entry which is preliminary data.</text>
</comment>
<evidence type="ECO:0000313" key="2">
    <source>
        <dbReference type="EMBL" id="KAB8291411.1"/>
    </source>
</evidence>
<dbReference type="AlphaFoldDB" id="A0A5N6JT14"/>
<dbReference type="EMBL" id="VIGI01000015">
    <property type="protein sequence ID" value="KAB8291411.1"/>
    <property type="molecule type" value="Genomic_DNA"/>
</dbReference>
<accession>A0A5N6JT14</accession>
<feature type="transmembrane region" description="Helical" evidence="1">
    <location>
        <begin position="6"/>
        <end position="25"/>
    </location>
</feature>
<keyword evidence="1" id="KW-1133">Transmembrane helix</keyword>
<dbReference type="Proteomes" id="UP000326757">
    <property type="component" value="Unassembled WGS sequence"/>
</dbReference>
<gene>
    <name evidence="2" type="ORF">EYC80_010086</name>
</gene>
<reference evidence="2 3" key="1">
    <citation type="submission" date="2019-06" db="EMBL/GenBank/DDBJ databases">
        <title>Genome Sequence of the Brown Rot Fungal Pathogen Monilinia laxa.</title>
        <authorList>
            <person name="De Miccolis Angelini R.M."/>
            <person name="Landi L."/>
            <person name="Abate D."/>
            <person name="Pollastro S."/>
            <person name="Romanazzi G."/>
            <person name="Faretra F."/>
        </authorList>
    </citation>
    <scope>NUCLEOTIDE SEQUENCE [LARGE SCALE GENOMIC DNA]</scope>
    <source>
        <strain evidence="2 3">Mlax316</strain>
    </source>
</reference>